<organism evidence="6 7">
    <name type="scientific">Rufibacter sediminis</name>
    <dbReference type="NCBI Taxonomy" id="2762756"/>
    <lineage>
        <taxon>Bacteria</taxon>
        <taxon>Pseudomonadati</taxon>
        <taxon>Bacteroidota</taxon>
        <taxon>Cytophagia</taxon>
        <taxon>Cytophagales</taxon>
        <taxon>Hymenobacteraceae</taxon>
        <taxon>Rufibacter</taxon>
    </lineage>
</organism>
<dbReference type="EMBL" id="JACOAF010000042">
    <property type="protein sequence ID" value="MBC3541652.1"/>
    <property type="molecule type" value="Genomic_DNA"/>
</dbReference>
<keyword evidence="3" id="KW-1133">Transmembrane helix</keyword>
<protein>
    <submittedName>
        <fullName evidence="6">DUF1232 domain-containing protein</fullName>
    </submittedName>
</protein>
<evidence type="ECO:0000256" key="1">
    <source>
        <dbReference type="ARBA" id="ARBA00004127"/>
    </source>
</evidence>
<comment type="subcellular location">
    <subcellularLocation>
        <location evidence="1">Endomembrane system</location>
        <topology evidence="1">Multi-pass membrane protein</topology>
    </subcellularLocation>
</comment>
<keyword evidence="2" id="KW-0812">Transmembrane</keyword>
<gene>
    <name evidence="6" type="ORF">H7U12_18295</name>
</gene>
<feature type="domain" description="DUF1232" evidence="5">
    <location>
        <begin position="88"/>
        <end position="123"/>
    </location>
</feature>
<keyword evidence="7" id="KW-1185">Reference proteome</keyword>
<accession>A0ABR6VWV6</accession>
<comment type="caution">
    <text evidence="6">The sequence shown here is derived from an EMBL/GenBank/DDBJ whole genome shotgun (WGS) entry which is preliminary data.</text>
</comment>
<name>A0ABR6VWV6_9BACT</name>
<evidence type="ECO:0000259" key="5">
    <source>
        <dbReference type="Pfam" id="PF06803"/>
    </source>
</evidence>
<reference evidence="6 7" key="1">
    <citation type="journal article" date="2019" name="Int. J. Syst. Evol. Microbiol.">
        <title>Rufibacter sediminis sp. nov., isolated from freshwater lake sediment.</title>
        <authorList>
            <person name="Qu J.H."/>
            <person name="Zhang L.J."/>
            <person name="Fu Y.H."/>
            <person name="Li H.F."/>
        </authorList>
    </citation>
    <scope>NUCLEOTIDE SEQUENCE [LARGE SCALE GENOMIC DNA]</scope>
    <source>
        <strain evidence="6 7">H-1</strain>
    </source>
</reference>
<keyword evidence="4" id="KW-0472">Membrane</keyword>
<dbReference type="Pfam" id="PF06803">
    <property type="entry name" value="DUF1232"/>
    <property type="match status" value="1"/>
</dbReference>
<proteinExistence type="predicted"/>
<sequence length="148" mass="16477">MINMTSLADKGLRISKNAFFNFMISKASGIMKKPVKVGLLLTTAYEKLTNSNSSESGFSQIKEIGLRLVRLVKAYYKGTYRDIDTKTLLLGVAVLLYVATPLDLVPDFIPIIGFADDLSLMAWFITAFQEEMQKFQVWEQGSVAVGHS</sequence>
<dbReference type="InterPro" id="IPR010652">
    <property type="entry name" value="DUF1232"/>
</dbReference>
<evidence type="ECO:0000256" key="4">
    <source>
        <dbReference type="ARBA" id="ARBA00023136"/>
    </source>
</evidence>
<evidence type="ECO:0000256" key="2">
    <source>
        <dbReference type="ARBA" id="ARBA00022692"/>
    </source>
</evidence>
<evidence type="ECO:0000313" key="6">
    <source>
        <dbReference type="EMBL" id="MBC3541652.1"/>
    </source>
</evidence>
<evidence type="ECO:0000256" key="3">
    <source>
        <dbReference type="ARBA" id="ARBA00022989"/>
    </source>
</evidence>
<evidence type="ECO:0000313" key="7">
    <source>
        <dbReference type="Proteomes" id="UP000659698"/>
    </source>
</evidence>
<dbReference type="Proteomes" id="UP000659698">
    <property type="component" value="Unassembled WGS sequence"/>
</dbReference>